<comment type="caution">
    <text evidence="2">The sequence shown here is derived from an EMBL/GenBank/DDBJ whole genome shotgun (WGS) entry which is preliminary data.</text>
</comment>
<dbReference type="AlphaFoldDB" id="A0A0C2MRE9"/>
<protein>
    <recommendedName>
        <fullName evidence="1">Dedicator of cytokinesis TPR repeats region domain-containing protein</fullName>
    </recommendedName>
</protein>
<accession>A0A0C2MRE9</accession>
<feature type="domain" description="Dedicator of cytokinesis TPR repeats region" evidence="1">
    <location>
        <begin position="9"/>
        <end position="303"/>
    </location>
</feature>
<keyword evidence="3" id="KW-1185">Reference proteome</keyword>
<dbReference type="GO" id="GO:0031267">
    <property type="term" value="F:small GTPase binding"/>
    <property type="evidence" value="ECO:0007669"/>
    <property type="project" value="TreeGrafter"/>
</dbReference>
<reference evidence="2 3" key="1">
    <citation type="journal article" date="2014" name="Genome Biol. Evol.">
        <title>The genome of the myxosporean Thelohanellus kitauei shows adaptations to nutrient acquisition within its fish host.</title>
        <authorList>
            <person name="Yang Y."/>
            <person name="Xiong J."/>
            <person name="Zhou Z."/>
            <person name="Huo F."/>
            <person name="Miao W."/>
            <person name="Ran C."/>
            <person name="Liu Y."/>
            <person name="Zhang J."/>
            <person name="Feng J."/>
            <person name="Wang M."/>
            <person name="Wang M."/>
            <person name="Wang L."/>
            <person name="Yao B."/>
        </authorList>
    </citation>
    <scope>NUCLEOTIDE SEQUENCE [LARGE SCALE GENOMIC DNA]</scope>
    <source>
        <strain evidence="2">Wuqing</strain>
    </source>
</reference>
<dbReference type="PANTHER" id="PTHR45653">
    <property type="entry name" value="DEDICATOR OF CYTOKINESIS"/>
    <property type="match status" value="1"/>
</dbReference>
<dbReference type="Proteomes" id="UP000031668">
    <property type="component" value="Unassembled WGS sequence"/>
</dbReference>
<dbReference type="Pfam" id="PF23554">
    <property type="entry name" value="TPR_DOCK"/>
    <property type="match status" value="1"/>
</dbReference>
<dbReference type="PANTHER" id="PTHR45653:SF10">
    <property type="entry name" value="MYOBLAST CITY, ISOFORM B"/>
    <property type="match status" value="1"/>
</dbReference>
<dbReference type="GO" id="GO:0005737">
    <property type="term" value="C:cytoplasm"/>
    <property type="evidence" value="ECO:0007669"/>
    <property type="project" value="TreeGrafter"/>
</dbReference>
<dbReference type="InterPro" id="IPR026791">
    <property type="entry name" value="DOCK"/>
</dbReference>
<dbReference type="GO" id="GO:0005886">
    <property type="term" value="C:plasma membrane"/>
    <property type="evidence" value="ECO:0007669"/>
    <property type="project" value="TreeGrafter"/>
</dbReference>
<evidence type="ECO:0000259" key="1">
    <source>
        <dbReference type="Pfam" id="PF23554"/>
    </source>
</evidence>
<organism evidence="2 3">
    <name type="scientific">Thelohanellus kitauei</name>
    <name type="common">Myxosporean</name>
    <dbReference type="NCBI Taxonomy" id="669202"/>
    <lineage>
        <taxon>Eukaryota</taxon>
        <taxon>Metazoa</taxon>
        <taxon>Cnidaria</taxon>
        <taxon>Myxozoa</taxon>
        <taxon>Myxosporea</taxon>
        <taxon>Bivalvulida</taxon>
        <taxon>Platysporina</taxon>
        <taxon>Myxobolidae</taxon>
        <taxon>Thelohanellus</taxon>
    </lineage>
</organism>
<sequence length="320" mass="37626">MNSSIAPSTQTKVYRDPTLEFRDIMWPIIVMNLEKFIHTEFKNVHLCIIVAHVLTGSLKYSELEENGGIRHLLIELVTYFMEISESSDCLTLYSDEVDSLSVLLSLLGLMNKSIFVEYFRPYNNTKKAEHLTRWYHVFRNILFSKNYRNSHAVEWMAIGRVLLSANKDLCPVLIETFESIHNDPCRITLLHKFLDFVLDFINFNRTLGYNLINIYLVEYLYSVPDMRAEMANVLLSIWDKLDQDDLASLYDYTRTLVVSSLIDIPDVRSCMFKILHNFMVYDYKSHGCMDKVTRTIISYIDSDTYTHDRYQVFASDFKKW</sequence>
<evidence type="ECO:0000313" key="3">
    <source>
        <dbReference type="Proteomes" id="UP000031668"/>
    </source>
</evidence>
<dbReference type="OMA" id="NSHAVEW"/>
<dbReference type="GO" id="GO:0005085">
    <property type="term" value="F:guanyl-nucleotide exchange factor activity"/>
    <property type="evidence" value="ECO:0007669"/>
    <property type="project" value="InterPro"/>
</dbReference>
<gene>
    <name evidence="2" type="ORF">RF11_01126</name>
</gene>
<dbReference type="EMBL" id="JWZT01004328">
    <property type="protein sequence ID" value="KII64322.1"/>
    <property type="molecule type" value="Genomic_DNA"/>
</dbReference>
<dbReference type="GO" id="GO:0007264">
    <property type="term" value="P:small GTPase-mediated signal transduction"/>
    <property type="evidence" value="ECO:0007669"/>
    <property type="project" value="InterPro"/>
</dbReference>
<evidence type="ECO:0000313" key="2">
    <source>
        <dbReference type="EMBL" id="KII64322.1"/>
    </source>
</evidence>
<dbReference type="InterPro" id="IPR056372">
    <property type="entry name" value="TPR_DOCK"/>
</dbReference>
<proteinExistence type="predicted"/>
<name>A0A0C2MRE9_THEKT</name>